<dbReference type="PROSITE" id="PS51085">
    <property type="entry name" value="2FE2S_FER_2"/>
    <property type="match status" value="1"/>
</dbReference>
<keyword evidence="3" id="KW-0560">Oxidoreductase</keyword>
<dbReference type="InterPro" id="IPR006058">
    <property type="entry name" value="2Fe2S_fd_BS"/>
</dbReference>
<dbReference type="InterPro" id="IPR002888">
    <property type="entry name" value="2Fe-2S-bd"/>
</dbReference>
<evidence type="ECO:0000313" key="7">
    <source>
        <dbReference type="EMBL" id="MDO6414220.1"/>
    </source>
</evidence>
<dbReference type="Gene3D" id="1.10.150.120">
    <property type="entry name" value="[2Fe-2S]-binding domain"/>
    <property type="match status" value="1"/>
</dbReference>
<keyword evidence="1" id="KW-0001">2Fe-2S</keyword>
<dbReference type="Pfam" id="PF00111">
    <property type="entry name" value="Fer2"/>
    <property type="match status" value="1"/>
</dbReference>
<dbReference type="RefSeq" id="WP_303541260.1">
    <property type="nucleotide sequence ID" value="NZ_JAUOTP010000003.1"/>
</dbReference>
<dbReference type="SUPFAM" id="SSF54292">
    <property type="entry name" value="2Fe-2S ferredoxin-like"/>
    <property type="match status" value="1"/>
</dbReference>
<feature type="domain" description="2Fe-2S ferredoxin-type" evidence="6">
    <location>
        <begin position="1"/>
        <end position="77"/>
    </location>
</feature>
<keyword evidence="4" id="KW-0408">Iron</keyword>
<gene>
    <name evidence="7" type="ORF">Q4F19_07485</name>
</gene>
<keyword evidence="8" id="KW-1185">Reference proteome</keyword>
<comment type="caution">
    <text evidence="7">The sequence shown here is derived from an EMBL/GenBank/DDBJ whole genome shotgun (WGS) entry which is preliminary data.</text>
</comment>
<evidence type="ECO:0000256" key="4">
    <source>
        <dbReference type="ARBA" id="ARBA00023004"/>
    </source>
</evidence>
<organism evidence="7 8">
    <name type="scientific">Sphingomonas natans</name>
    <dbReference type="NCBI Taxonomy" id="3063330"/>
    <lineage>
        <taxon>Bacteria</taxon>
        <taxon>Pseudomonadati</taxon>
        <taxon>Pseudomonadota</taxon>
        <taxon>Alphaproteobacteria</taxon>
        <taxon>Sphingomonadales</taxon>
        <taxon>Sphingomonadaceae</taxon>
        <taxon>Sphingomonas</taxon>
    </lineage>
</organism>
<reference evidence="7" key="1">
    <citation type="submission" date="2023-07" db="EMBL/GenBank/DDBJ databases">
        <authorList>
            <person name="Kim M."/>
        </authorList>
    </citation>
    <scope>NUCLEOTIDE SEQUENCE</scope>
    <source>
        <strain evidence="7">BIUV-7</strain>
    </source>
</reference>
<dbReference type="InterPro" id="IPR036010">
    <property type="entry name" value="2Fe-2S_ferredoxin-like_sf"/>
</dbReference>
<proteinExistence type="predicted"/>
<evidence type="ECO:0000256" key="2">
    <source>
        <dbReference type="ARBA" id="ARBA00022723"/>
    </source>
</evidence>
<sequence>MTITINVNGSGHQVEASPETPLLYVLREDLRLNGPKYGCGLGQCGACTVQIDGKAAFSCVTPIAAIAGRSVVTVEGLAPKGEMNMLQQAFLTEQAAQCGYCIAGMIMRAQALLDEIPQPDEKTIRRHMQPNLCRCGTHMRILRAIRRAAAPNASHLA</sequence>
<dbReference type="Pfam" id="PF01799">
    <property type="entry name" value="Fer2_2"/>
    <property type="match status" value="1"/>
</dbReference>
<dbReference type="InterPro" id="IPR001041">
    <property type="entry name" value="2Fe-2S_ferredoxin-type"/>
</dbReference>
<accession>A0ABT8Y7B7</accession>
<name>A0ABT8Y7B7_9SPHN</name>
<evidence type="ECO:0000313" key="8">
    <source>
        <dbReference type="Proteomes" id="UP001169764"/>
    </source>
</evidence>
<dbReference type="SUPFAM" id="SSF47741">
    <property type="entry name" value="CO dehydrogenase ISP C-domain like"/>
    <property type="match status" value="1"/>
</dbReference>
<evidence type="ECO:0000256" key="3">
    <source>
        <dbReference type="ARBA" id="ARBA00023002"/>
    </source>
</evidence>
<evidence type="ECO:0000256" key="5">
    <source>
        <dbReference type="ARBA" id="ARBA00023014"/>
    </source>
</evidence>
<dbReference type="CDD" id="cd00207">
    <property type="entry name" value="fer2"/>
    <property type="match status" value="1"/>
</dbReference>
<evidence type="ECO:0000259" key="6">
    <source>
        <dbReference type="PROSITE" id="PS51085"/>
    </source>
</evidence>
<dbReference type="InterPro" id="IPR036884">
    <property type="entry name" value="2Fe-2S-bd_dom_sf"/>
</dbReference>
<dbReference type="PROSITE" id="PS00197">
    <property type="entry name" value="2FE2S_FER_1"/>
    <property type="match status" value="1"/>
</dbReference>
<keyword evidence="2" id="KW-0479">Metal-binding</keyword>
<dbReference type="InterPro" id="IPR012675">
    <property type="entry name" value="Beta-grasp_dom_sf"/>
</dbReference>
<dbReference type="EMBL" id="JAUOTP010000003">
    <property type="protein sequence ID" value="MDO6414220.1"/>
    <property type="molecule type" value="Genomic_DNA"/>
</dbReference>
<dbReference type="Proteomes" id="UP001169764">
    <property type="component" value="Unassembled WGS sequence"/>
</dbReference>
<dbReference type="PANTHER" id="PTHR44379:SF6">
    <property type="entry name" value="BLR6046 PROTEIN"/>
    <property type="match status" value="1"/>
</dbReference>
<protein>
    <submittedName>
        <fullName evidence="7">(2Fe-2S)-binding protein</fullName>
    </submittedName>
</protein>
<evidence type="ECO:0000256" key="1">
    <source>
        <dbReference type="ARBA" id="ARBA00022714"/>
    </source>
</evidence>
<dbReference type="InterPro" id="IPR051452">
    <property type="entry name" value="Diverse_Oxidoreductases"/>
</dbReference>
<dbReference type="Gene3D" id="3.10.20.30">
    <property type="match status" value="1"/>
</dbReference>
<keyword evidence="5" id="KW-0411">Iron-sulfur</keyword>
<dbReference type="PANTHER" id="PTHR44379">
    <property type="entry name" value="OXIDOREDUCTASE WITH IRON-SULFUR SUBUNIT"/>
    <property type="match status" value="1"/>
</dbReference>